<evidence type="ECO:0000313" key="1">
    <source>
        <dbReference type="EMBL" id="CAD7456397.1"/>
    </source>
</evidence>
<protein>
    <submittedName>
        <fullName evidence="1">Uncharacterized protein</fullName>
    </submittedName>
</protein>
<reference evidence="1" key="1">
    <citation type="submission" date="2020-11" db="EMBL/GenBank/DDBJ databases">
        <authorList>
            <person name="Tran Van P."/>
        </authorList>
    </citation>
    <scope>NUCLEOTIDE SEQUENCE</scope>
</reference>
<dbReference type="EMBL" id="OE001265">
    <property type="protein sequence ID" value="CAD7456397.1"/>
    <property type="molecule type" value="Genomic_DNA"/>
</dbReference>
<organism evidence="1">
    <name type="scientific">Timema tahoe</name>
    <dbReference type="NCBI Taxonomy" id="61484"/>
    <lineage>
        <taxon>Eukaryota</taxon>
        <taxon>Metazoa</taxon>
        <taxon>Ecdysozoa</taxon>
        <taxon>Arthropoda</taxon>
        <taxon>Hexapoda</taxon>
        <taxon>Insecta</taxon>
        <taxon>Pterygota</taxon>
        <taxon>Neoptera</taxon>
        <taxon>Polyneoptera</taxon>
        <taxon>Phasmatodea</taxon>
        <taxon>Timematodea</taxon>
        <taxon>Timematoidea</taxon>
        <taxon>Timematidae</taxon>
        <taxon>Timema</taxon>
    </lineage>
</organism>
<accession>A0A7R9ICN4</accession>
<gene>
    <name evidence="1" type="ORF">TTEB3V08_LOCUS4427</name>
</gene>
<dbReference type="AlphaFoldDB" id="A0A7R9ICN4"/>
<sequence>MTKIIFRQSIPAFAWGVEDQLGKTTLSTSGWDLNPDLVIVGPVYSESVTLDHALKVWVILYINASLCCLTLTVSSCRPVAPHCSSLEKRAALSSGLSHEFMSPAVWSNSLMLPSSSTYRRSIITYKSDSFDPWAPEAGYASIDISTEEKRILDSQPPTCIHFGTPASTVLTYEHDCQPCNARRTKISSFSYRRRAVQGTACGAIM</sequence>
<name>A0A7R9ICN4_9NEOP</name>
<proteinExistence type="predicted"/>